<evidence type="ECO:0000313" key="3">
    <source>
        <dbReference type="EMBL" id="EGI63316.1"/>
    </source>
</evidence>
<name>F4WR99_ACREC</name>
<comment type="similarity">
    <text evidence="1">Belongs to the ADISSP family.</text>
</comment>
<gene>
    <name evidence="3" type="ORF">G5I_08345</name>
</gene>
<evidence type="ECO:0000256" key="1">
    <source>
        <dbReference type="ARBA" id="ARBA00035018"/>
    </source>
</evidence>
<dbReference type="Pfam" id="PF15006">
    <property type="entry name" value="DUF4517"/>
    <property type="match status" value="1"/>
</dbReference>
<dbReference type="FunCoup" id="F4WR99">
    <property type="interactions" value="735"/>
</dbReference>
<evidence type="ECO:0000256" key="2">
    <source>
        <dbReference type="ARBA" id="ARBA00035300"/>
    </source>
</evidence>
<sequence>MSIERQHEKAPLKPDLQLHKCRLRSLFIVESFFFKTVKHHVHFSGGSGFGKDNNIMIQPQRHGHIDAHLGFLQLYHRYHVEFSVPWNTCIHPDEKTVAPAVIAGNHNANCHIIDFAQEKDGLRLKVELLAYKEKILKENVEVMCCPSGTPLKIVLNARVLAKDKGTPLLRNGIRSIAVEGTNEDEMSE</sequence>
<protein>
    <recommendedName>
        <fullName evidence="2">Adipose-secreted signaling protein</fullName>
    </recommendedName>
</protein>
<dbReference type="PANTHER" id="PTHR13287">
    <property type="entry name" value="ADIPOSE-SECRETED SIGNALING PROTEIN"/>
    <property type="match status" value="1"/>
</dbReference>
<dbReference type="InParanoid" id="F4WR99"/>
<dbReference type="OrthoDB" id="6246153at2759"/>
<dbReference type="InterPro" id="IPR026794">
    <property type="entry name" value="ADISSP"/>
</dbReference>
<dbReference type="EMBL" id="GL888284">
    <property type="protein sequence ID" value="EGI63316.1"/>
    <property type="molecule type" value="Genomic_DNA"/>
</dbReference>
<accession>F4WR99</accession>
<reference evidence="3" key="1">
    <citation type="submission" date="2011-02" db="EMBL/GenBank/DDBJ databases">
        <title>The genome of the leaf-cutting ant Acromyrmex echinatior suggests key adaptations to social evolution and fungus farming.</title>
        <authorList>
            <person name="Nygaard S."/>
            <person name="Zhang G."/>
        </authorList>
    </citation>
    <scope>NUCLEOTIDE SEQUENCE</scope>
</reference>
<proteinExistence type="inferred from homology"/>
<evidence type="ECO:0000313" key="4">
    <source>
        <dbReference type="Proteomes" id="UP000007755"/>
    </source>
</evidence>
<dbReference type="eggNOG" id="ENOG502S79C">
    <property type="taxonomic scope" value="Eukaryota"/>
</dbReference>
<dbReference type="Proteomes" id="UP000007755">
    <property type="component" value="Unassembled WGS sequence"/>
</dbReference>
<dbReference type="PANTHER" id="PTHR13287:SF2">
    <property type="entry name" value="ADIPOSE-SECRETED SIGNALING PROTEIN"/>
    <property type="match status" value="1"/>
</dbReference>
<keyword evidence="4" id="KW-1185">Reference proteome</keyword>
<organism evidence="4">
    <name type="scientific">Acromyrmex echinatior</name>
    <name type="common">Panamanian leafcutter ant</name>
    <name type="synonym">Acromyrmex octospinosus echinatior</name>
    <dbReference type="NCBI Taxonomy" id="103372"/>
    <lineage>
        <taxon>Eukaryota</taxon>
        <taxon>Metazoa</taxon>
        <taxon>Ecdysozoa</taxon>
        <taxon>Arthropoda</taxon>
        <taxon>Hexapoda</taxon>
        <taxon>Insecta</taxon>
        <taxon>Pterygota</taxon>
        <taxon>Neoptera</taxon>
        <taxon>Endopterygota</taxon>
        <taxon>Hymenoptera</taxon>
        <taxon>Apocrita</taxon>
        <taxon>Aculeata</taxon>
        <taxon>Formicoidea</taxon>
        <taxon>Formicidae</taxon>
        <taxon>Myrmicinae</taxon>
        <taxon>Acromyrmex</taxon>
    </lineage>
</organism>
<dbReference type="STRING" id="103372.F4WR99"/>
<dbReference type="AlphaFoldDB" id="F4WR99"/>